<dbReference type="InterPro" id="IPR036873">
    <property type="entry name" value="Rhodanese-like_dom_sf"/>
</dbReference>
<organism evidence="2 3">
    <name type="scientific">Thalassospira lucentensis</name>
    <dbReference type="NCBI Taxonomy" id="168935"/>
    <lineage>
        <taxon>Bacteria</taxon>
        <taxon>Pseudomonadati</taxon>
        <taxon>Pseudomonadota</taxon>
        <taxon>Alphaproteobacteria</taxon>
        <taxon>Rhodospirillales</taxon>
        <taxon>Thalassospiraceae</taxon>
        <taxon>Thalassospira</taxon>
    </lineage>
</organism>
<dbReference type="Pfam" id="PF00581">
    <property type="entry name" value="Rhodanese"/>
    <property type="match status" value="1"/>
</dbReference>
<dbReference type="SMART" id="SM00450">
    <property type="entry name" value="RHOD"/>
    <property type="match status" value="1"/>
</dbReference>
<dbReference type="PANTHER" id="PTHR43031:SF17">
    <property type="entry name" value="SULFURTRANSFERASE YTWF-RELATED"/>
    <property type="match status" value="1"/>
</dbReference>
<accession>A0A154LA25</accession>
<protein>
    <submittedName>
        <fullName evidence="2">Sulfurtransferase</fullName>
    </submittedName>
</protein>
<sequence>MVRDIRCSELAASLDGTNPLLLVDVREDWEIEICAIAGAIHIPLGKLADRAGEFAPEKPVALLCHHGVRSRHAAMLLEDRGFKDVFNVAGGIDVWALEIDPDMTRYD</sequence>
<keyword evidence="2" id="KW-0808">Transferase</keyword>
<reference evidence="2 3" key="1">
    <citation type="submission" date="2015-12" db="EMBL/GenBank/DDBJ databases">
        <title>Genome sequence of Thalassospira lucentensis MCCC 1A02072.</title>
        <authorList>
            <person name="Lu L."/>
            <person name="Lai Q."/>
            <person name="Shao Z."/>
            <person name="Qian P."/>
        </authorList>
    </citation>
    <scope>NUCLEOTIDE SEQUENCE [LARGE SCALE GENOMIC DNA]</scope>
    <source>
        <strain evidence="2 3">MCCC 1A02072</strain>
    </source>
</reference>
<dbReference type="OrthoDB" id="9807812at2"/>
<dbReference type="SUPFAM" id="SSF52821">
    <property type="entry name" value="Rhodanese/Cell cycle control phosphatase"/>
    <property type="match status" value="1"/>
</dbReference>
<gene>
    <name evidence="2" type="ORF">AUP42_11735</name>
</gene>
<dbReference type="GO" id="GO:0016740">
    <property type="term" value="F:transferase activity"/>
    <property type="evidence" value="ECO:0007669"/>
    <property type="project" value="UniProtKB-KW"/>
</dbReference>
<dbReference type="InterPro" id="IPR001763">
    <property type="entry name" value="Rhodanese-like_dom"/>
</dbReference>
<feature type="domain" description="Rhodanese" evidence="1">
    <location>
        <begin position="16"/>
        <end position="104"/>
    </location>
</feature>
<dbReference type="EMBL" id="LPVY01000003">
    <property type="protein sequence ID" value="KZB68131.1"/>
    <property type="molecule type" value="Genomic_DNA"/>
</dbReference>
<dbReference type="PROSITE" id="PS50206">
    <property type="entry name" value="RHODANESE_3"/>
    <property type="match status" value="1"/>
</dbReference>
<evidence type="ECO:0000313" key="2">
    <source>
        <dbReference type="EMBL" id="KZB68131.1"/>
    </source>
</evidence>
<name>A0A154LA25_9PROT</name>
<dbReference type="AlphaFoldDB" id="A0A154LA25"/>
<proteinExistence type="predicted"/>
<dbReference type="RefSeq" id="WP_062948983.1">
    <property type="nucleotide sequence ID" value="NZ_LPVY01000003.1"/>
</dbReference>
<evidence type="ECO:0000259" key="1">
    <source>
        <dbReference type="PROSITE" id="PS50206"/>
    </source>
</evidence>
<evidence type="ECO:0000313" key="3">
    <source>
        <dbReference type="Proteomes" id="UP000076335"/>
    </source>
</evidence>
<dbReference type="Proteomes" id="UP000076335">
    <property type="component" value="Unassembled WGS sequence"/>
</dbReference>
<dbReference type="Gene3D" id="3.40.250.10">
    <property type="entry name" value="Rhodanese-like domain"/>
    <property type="match status" value="1"/>
</dbReference>
<comment type="caution">
    <text evidence="2">The sequence shown here is derived from an EMBL/GenBank/DDBJ whole genome shotgun (WGS) entry which is preliminary data.</text>
</comment>
<dbReference type="InterPro" id="IPR050229">
    <property type="entry name" value="GlpE_sulfurtransferase"/>
</dbReference>
<dbReference type="PANTHER" id="PTHR43031">
    <property type="entry name" value="FAD-DEPENDENT OXIDOREDUCTASE"/>
    <property type="match status" value="1"/>
</dbReference>